<keyword evidence="4 7" id="KW-0812">Transmembrane</keyword>
<evidence type="ECO:0000256" key="7">
    <source>
        <dbReference type="SAM" id="Phobius"/>
    </source>
</evidence>
<dbReference type="InterPro" id="IPR051447">
    <property type="entry name" value="Lipoprotein-release_system"/>
</dbReference>
<feature type="domain" description="MacB-like periplasmic core" evidence="9">
    <location>
        <begin position="25"/>
        <end position="246"/>
    </location>
</feature>
<sequence>MTTLFAWRYFKSKKSTNAINLISRISMVAVAVVTAALVVVLSVFNGFEHLVEELYADFYADVKITAAQGKWIKTDAVLMQQIQQHAAVKAVAPVIEERAMLLQGGDKSIVWLRGVEPNYAAVSGVPKHVLRGEFLLGSQETPAIVMGTGVENGLQIVAGQTIEPITVYLPNRLASINADATEALHSTNAFAAGAFSIQQEFDNQYAFTNAAFMRFMLDLQPQEASAIEVAVKPGKDVNDVANALQKQLGQNFVVTSRYQQNQALFAAMQIEKVIIMSVAFLILLIAAFNIISSLTMMVIEKEKDIAVLQAMGANGQSIAGIFLQLGGILAGVGGLLGAALGIFICWGQQTFHWVKIGGQSFIIDYYPVQMRWSDFVVVGIIILIISLIAGYAPSRRALRMQQSLR</sequence>
<feature type="transmembrane region" description="Helical" evidence="7">
    <location>
        <begin position="375"/>
        <end position="392"/>
    </location>
</feature>
<evidence type="ECO:0000256" key="2">
    <source>
        <dbReference type="ARBA" id="ARBA00005236"/>
    </source>
</evidence>
<proteinExistence type="inferred from homology"/>
<dbReference type="Pfam" id="PF02687">
    <property type="entry name" value="FtsX"/>
    <property type="match status" value="1"/>
</dbReference>
<protein>
    <submittedName>
        <fullName evidence="10">FtsX-like permease family protein</fullName>
    </submittedName>
</protein>
<reference evidence="10 11" key="1">
    <citation type="submission" date="2019-11" db="EMBL/GenBank/DDBJ databases">
        <authorList>
            <person name="Im W.T."/>
        </authorList>
    </citation>
    <scope>NUCLEOTIDE SEQUENCE [LARGE SCALE GENOMIC DNA]</scope>
    <source>
        <strain evidence="10 11">SB-02</strain>
    </source>
</reference>
<name>A0A6I6G9M7_9BACT</name>
<organism evidence="10 11">
    <name type="scientific">Phnomibacter ginsenosidimutans</name>
    <dbReference type="NCBI Taxonomy" id="2676868"/>
    <lineage>
        <taxon>Bacteria</taxon>
        <taxon>Pseudomonadati</taxon>
        <taxon>Bacteroidota</taxon>
        <taxon>Chitinophagia</taxon>
        <taxon>Chitinophagales</taxon>
        <taxon>Chitinophagaceae</taxon>
        <taxon>Phnomibacter</taxon>
    </lineage>
</organism>
<accession>A0A6I6G9M7</accession>
<dbReference type="EMBL" id="CP046566">
    <property type="protein sequence ID" value="QGW29347.1"/>
    <property type="molecule type" value="Genomic_DNA"/>
</dbReference>
<evidence type="ECO:0000259" key="9">
    <source>
        <dbReference type="Pfam" id="PF12704"/>
    </source>
</evidence>
<evidence type="ECO:0000313" key="11">
    <source>
        <dbReference type="Proteomes" id="UP000426027"/>
    </source>
</evidence>
<feature type="transmembrane region" description="Helical" evidence="7">
    <location>
        <begin position="273"/>
        <end position="299"/>
    </location>
</feature>
<evidence type="ECO:0000256" key="3">
    <source>
        <dbReference type="ARBA" id="ARBA00022475"/>
    </source>
</evidence>
<keyword evidence="5 7" id="KW-1133">Transmembrane helix</keyword>
<dbReference type="PANTHER" id="PTHR30489">
    <property type="entry name" value="LIPOPROTEIN-RELEASING SYSTEM TRANSMEMBRANE PROTEIN LOLE"/>
    <property type="match status" value="1"/>
</dbReference>
<keyword evidence="6 7" id="KW-0472">Membrane</keyword>
<evidence type="ECO:0000256" key="6">
    <source>
        <dbReference type="ARBA" id="ARBA00023136"/>
    </source>
</evidence>
<dbReference type="GO" id="GO:0098797">
    <property type="term" value="C:plasma membrane protein complex"/>
    <property type="evidence" value="ECO:0007669"/>
    <property type="project" value="TreeGrafter"/>
</dbReference>
<evidence type="ECO:0000313" key="10">
    <source>
        <dbReference type="EMBL" id="QGW29347.1"/>
    </source>
</evidence>
<keyword evidence="3" id="KW-1003">Cell membrane</keyword>
<dbReference type="RefSeq" id="WP_157479699.1">
    <property type="nucleotide sequence ID" value="NZ_CP046566.1"/>
</dbReference>
<feature type="domain" description="ABC3 transporter permease C-terminal" evidence="8">
    <location>
        <begin position="277"/>
        <end position="401"/>
    </location>
</feature>
<dbReference type="AlphaFoldDB" id="A0A6I6G9M7"/>
<evidence type="ECO:0000259" key="8">
    <source>
        <dbReference type="Pfam" id="PF02687"/>
    </source>
</evidence>
<comment type="subcellular location">
    <subcellularLocation>
        <location evidence="1">Cell membrane</location>
        <topology evidence="1">Multi-pass membrane protein</topology>
    </subcellularLocation>
</comment>
<keyword evidence="11" id="KW-1185">Reference proteome</keyword>
<dbReference type="GO" id="GO:0044874">
    <property type="term" value="P:lipoprotein localization to outer membrane"/>
    <property type="evidence" value="ECO:0007669"/>
    <property type="project" value="TreeGrafter"/>
</dbReference>
<comment type="similarity">
    <text evidence="2">Belongs to the ABC-4 integral membrane protein family. LolC/E subfamily.</text>
</comment>
<dbReference type="InterPro" id="IPR025857">
    <property type="entry name" value="MacB_PCD"/>
</dbReference>
<dbReference type="PANTHER" id="PTHR30489:SF0">
    <property type="entry name" value="LIPOPROTEIN-RELEASING SYSTEM TRANSMEMBRANE PROTEIN LOLE"/>
    <property type="match status" value="1"/>
</dbReference>
<evidence type="ECO:0000256" key="4">
    <source>
        <dbReference type="ARBA" id="ARBA00022692"/>
    </source>
</evidence>
<dbReference type="KEGG" id="fls:GLV81_15580"/>
<dbReference type="Proteomes" id="UP000426027">
    <property type="component" value="Chromosome"/>
</dbReference>
<gene>
    <name evidence="10" type="ORF">GLV81_15580</name>
</gene>
<feature type="transmembrane region" description="Helical" evidence="7">
    <location>
        <begin position="21"/>
        <end position="44"/>
    </location>
</feature>
<evidence type="ECO:0000256" key="1">
    <source>
        <dbReference type="ARBA" id="ARBA00004651"/>
    </source>
</evidence>
<dbReference type="InterPro" id="IPR003838">
    <property type="entry name" value="ABC3_permease_C"/>
</dbReference>
<evidence type="ECO:0000256" key="5">
    <source>
        <dbReference type="ARBA" id="ARBA00022989"/>
    </source>
</evidence>
<feature type="transmembrane region" description="Helical" evidence="7">
    <location>
        <begin position="320"/>
        <end position="344"/>
    </location>
</feature>
<dbReference type="Pfam" id="PF12704">
    <property type="entry name" value="MacB_PCD"/>
    <property type="match status" value="1"/>
</dbReference>